<dbReference type="EMBL" id="CM055099">
    <property type="protein sequence ID" value="KAJ7546629.1"/>
    <property type="molecule type" value="Genomic_DNA"/>
</dbReference>
<evidence type="ECO:0000313" key="1">
    <source>
        <dbReference type="EMBL" id="KAJ7546629.1"/>
    </source>
</evidence>
<comment type="caution">
    <text evidence="1">The sequence shown here is derived from an EMBL/GenBank/DDBJ whole genome shotgun (WGS) entry which is preliminary data.</text>
</comment>
<proteinExistence type="predicted"/>
<sequence>MASDIVQASYLPMSGATDSPSPLPAVPSAGTAYNLHTIVGILFHPSNSDNANVRIMISAVIVLFAVIIFILGLHLYAKCSCRNVQSHHRIYQLEFMLSEAVESEQNVGLDKAGIESLPTFIYKRGLMTKGVECAVCLSEFEEKEGGRLLPKCNHVFHIECIGTWFKSHSTCPLCRLSVLPLTSRRLDHGECTTNPQSSRVSSMNQMSCETVVTNLDNLENLMVYEEGNQSQQQAVRNDQQGKGRSVFTDLEALQSSAVMCKPGSRSSSYVVSQPEVSGSEPVRTHELAFRDI</sequence>
<keyword evidence="2" id="KW-1185">Reference proteome</keyword>
<organism evidence="1 2">
    <name type="scientific">Diphasiastrum complanatum</name>
    <name type="common">Issler's clubmoss</name>
    <name type="synonym">Lycopodium complanatum</name>
    <dbReference type="NCBI Taxonomy" id="34168"/>
    <lineage>
        <taxon>Eukaryota</taxon>
        <taxon>Viridiplantae</taxon>
        <taxon>Streptophyta</taxon>
        <taxon>Embryophyta</taxon>
        <taxon>Tracheophyta</taxon>
        <taxon>Lycopodiopsida</taxon>
        <taxon>Lycopodiales</taxon>
        <taxon>Lycopodiaceae</taxon>
        <taxon>Lycopodioideae</taxon>
        <taxon>Diphasiastrum</taxon>
    </lineage>
</organism>
<accession>A0ACC2CXB0</accession>
<protein>
    <submittedName>
        <fullName evidence="1">Uncharacterized protein</fullName>
    </submittedName>
</protein>
<gene>
    <name evidence="1" type="ORF">O6H91_08G047600</name>
</gene>
<dbReference type="Proteomes" id="UP001162992">
    <property type="component" value="Chromosome 8"/>
</dbReference>
<name>A0ACC2CXB0_DIPCM</name>
<reference evidence="2" key="1">
    <citation type="journal article" date="2024" name="Proc. Natl. Acad. Sci. U.S.A.">
        <title>Extraordinary preservation of gene collinearity over three hundred million years revealed in homosporous lycophytes.</title>
        <authorList>
            <person name="Li C."/>
            <person name="Wickell D."/>
            <person name="Kuo L.Y."/>
            <person name="Chen X."/>
            <person name="Nie B."/>
            <person name="Liao X."/>
            <person name="Peng D."/>
            <person name="Ji J."/>
            <person name="Jenkins J."/>
            <person name="Williams M."/>
            <person name="Shu S."/>
            <person name="Plott C."/>
            <person name="Barry K."/>
            <person name="Rajasekar S."/>
            <person name="Grimwood J."/>
            <person name="Han X."/>
            <person name="Sun S."/>
            <person name="Hou Z."/>
            <person name="He W."/>
            <person name="Dai G."/>
            <person name="Sun C."/>
            <person name="Schmutz J."/>
            <person name="Leebens-Mack J.H."/>
            <person name="Li F.W."/>
            <person name="Wang L."/>
        </authorList>
    </citation>
    <scope>NUCLEOTIDE SEQUENCE [LARGE SCALE GENOMIC DNA]</scope>
    <source>
        <strain evidence="2">cv. PW_Plant_1</strain>
    </source>
</reference>
<evidence type="ECO:0000313" key="2">
    <source>
        <dbReference type="Proteomes" id="UP001162992"/>
    </source>
</evidence>